<organism evidence="2 3">
    <name type="scientific">Ephemerocybe angulata</name>
    <dbReference type="NCBI Taxonomy" id="980116"/>
    <lineage>
        <taxon>Eukaryota</taxon>
        <taxon>Fungi</taxon>
        <taxon>Dikarya</taxon>
        <taxon>Basidiomycota</taxon>
        <taxon>Agaricomycotina</taxon>
        <taxon>Agaricomycetes</taxon>
        <taxon>Agaricomycetidae</taxon>
        <taxon>Agaricales</taxon>
        <taxon>Agaricineae</taxon>
        <taxon>Psathyrellaceae</taxon>
        <taxon>Ephemerocybe</taxon>
    </lineage>
</organism>
<accession>A0A8H6M3Z2</accession>
<sequence length="90" mass="10195">MRLTLVPILLSLATSFVSAYHDHTASLHAREYIDSLAARDLHVQLSDLSTRDLIGELSERLERRYKWKCGKCKRTFDTSKGDVSASDHSC</sequence>
<evidence type="ECO:0000256" key="1">
    <source>
        <dbReference type="SAM" id="SignalP"/>
    </source>
</evidence>
<dbReference type="AlphaFoldDB" id="A0A8H6M3Z2"/>
<proteinExistence type="predicted"/>
<comment type="caution">
    <text evidence="2">The sequence shown here is derived from an EMBL/GenBank/DDBJ whole genome shotgun (WGS) entry which is preliminary data.</text>
</comment>
<feature type="signal peptide" evidence="1">
    <location>
        <begin position="1"/>
        <end position="19"/>
    </location>
</feature>
<reference evidence="2 3" key="1">
    <citation type="submission" date="2020-07" db="EMBL/GenBank/DDBJ databases">
        <title>Comparative genomics of pyrophilous fungi reveals a link between fire events and developmental genes.</title>
        <authorList>
            <consortium name="DOE Joint Genome Institute"/>
            <person name="Steindorff A.S."/>
            <person name="Carver A."/>
            <person name="Calhoun S."/>
            <person name="Stillman K."/>
            <person name="Liu H."/>
            <person name="Lipzen A."/>
            <person name="Pangilinan J."/>
            <person name="Labutti K."/>
            <person name="Bruns T.D."/>
            <person name="Grigoriev I.V."/>
        </authorList>
    </citation>
    <scope>NUCLEOTIDE SEQUENCE [LARGE SCALE GENOMIC DNA]</scope>
    <source>
        <strain evidence="2 3">CBS 144469</strain>
    </source>
</reference>
<keyword evidence="3" id="KW-1185">Reference proteome</keyword>
<dbReference type="EMBL" id="JACGCI010000038">
    <property type="protein sequence ID" value="KAF6753725.1"/>
    <property type="molecule type" value="Genomic_DNA"/>
</dbReference>
<feature type="chain" id="PRO_5034501139" description="C2H2-type domain-containing protein" evidence="1">
    <location>
        <begin position="20"/>
        <end position="90"/>
    </location>
</feature>
<evidence type="ECO:0000313" key="2">
    <source>
        <dbReference type="EMBL" id="KAF6753725.1"/>
    </source>
</evidence>
<gene>
    <name evidence="2" type="ORF">DFP72DRAFT_1069292</name>
</gene>
<keyword evidence="1" id="KW-0732">Signal</keyword>
<name>A0A8H6M3Z2_9AGAR</name>
<dbReference type="Proteomes" id="UP000521943">
    <property type="component" value="Unassembled WGS sequence"/>
</dbReference>
<evidence type="ECO:0008006" key="4">
    <source>
        <dbReference type="Google" id="ProtNLM"/>
    </source>
</evidence>
<protein>
    <recommendedName>
        <fullName evidence="4">C2H2-type domain-containing protein</fullName>
    </recommendedName>
</protein>
<evidence type="ECO:0000313" key="3">
    <source>
        <dbReference type="Proteomes" id="UP000521943"/>
    </source>
</evidence>